<reference evidence="3 4" key="1">
    <citation type="submission" date="2023-08" db="EMBL/GenBank/DDBJ databases">
        <title>genomic of G39.</title>
        <authorList>
            <person name="Wang Y."/>
        </authorList>
    </citation>
    <scope>NUCLEOTIDE SEQUENCE [LARGE SCALE GENOMIC DNA]</scope>
    <source>
        <strain evidence="3 4">G39</strain>
    </source>
</reference>
<comment type="caution">
    <text evidence="3">The sequence shown here is derived from an EMBL/GenBank/DDBJ whole genome shotgun (WGS) entry which is preliminary data.</text>
</comment>
<evidence type="ECO:0000313" key="4">
    <source>
        <dbReference type="Proteomes" id="UP001240639"/>
    </source>
</evidence>
<evidence type="ECO:0000313" key="3">
    <source>
        <dbReference type="EMBL" id="MDP4575959.1"/>
    </source>
</evidence>
<sequence>MIRYLLAVLSAALLASAPLPVQAARLSPMVVDVEPFGRESIARVELTNPGAGEFPVEVQMFRGVISEDGQLELFPADDDFLVFPAQIVVPANSQQAFRVQYVGDPELAKSEVYYMQVRQVPVEVSPGQSQVQVVVNFNVLVNVIPDGSAPDPVVDEVAPVMNGEQPGIQVRLANRGTRYFTAGTLPWQVLGRAEDGTAVSMQLTPEQMAKLIGVGVVAPERFRSFFIPTERPMAEEGLTVTLGG</sequence>
<evidence type="ECO:0000256" key="1">
    <source>
        <dbReference type="SAM" id="SignalP"/>
    </source>
</evidence>
<feature type="domain" description="Pili assembly chaperone N-terminal" evidence="2">
    <location>
        <begin position="42"/>
        <end position="145"/>
    </location>
</feature>
<dbReference type="Proteomes" id="UP001240639">
    <property type="component" value="Unassembled WGS sequence"/>
</dbReference>
<accession>A0ABT9HS28</accession>
<feature type="chain" id="PRO_5047021315" evidence="1">
    <location>
        <begin position="24"/>
        <end position="244"/>
    </location>
</feature>
<dbReference type="Gene3D" id="2.60.40.10">
    <property type="entry name" value="Immunoglobulins"/>
    <property type="match status" value="1"/>
</dbReference>
<dbReference type="PANTHER" id="PTHR30251">
    <property type="entry name" value="PILUS ASSEMBLY CHAPERONE"/>
    <property type="match status" value="1"/>
</dbReference>
<dbReference type="EMBL" id="JAVAIM010000001">
    <property type="protein sequence ID" value="MDP4575959.1"/>
    <property type="molecule type" value="Genomic_DNA"/>
</dbReference>
<dbReference type="Pfam" id="PF00345">
    <property type="entry name" value="PapD_N"/>
    <property type="match status" value="1"/>
</dbReference>
<keyword evidence="1" id="KW-0732">Signal</keyword>
<protein>
    <submittedName>
        <fullName evidence="3">Fimbria/pilus periplasmic chaperone</fullName>
    </submittedName>
</protein>
<dbReference type="InterPro" id="IPR013783">
    <property type="entry name" value="Ig-like_fold"/>
</dbReference>
<keyword evidence="4" id="KW-1185">Reference proteome</keyword>
<evidence type="ECO:0000259" key="2">
    <source>
        <dbReference type="Pfam" id="PF00345"/>
    </source>
</evidence>
<dbReference type="InterPro" id="IPR008962">
    <property type="entry name" value="PapD-like_sf"/>
</dbReference>
<dbReference type="SUPFAM" id="SSF49354">
    <property type="entry name" value="PapD-like"/>
    <property type="match status" value="1"/>
</dbReference>
<gene>
    <name evidence="3" type="ORF">Q9K02_12475</name>
</gene>
<dbReference type="InterPro" id="IPR050643">
    <property type="entry name" value="Periplasmic_pilus_chap"/>
</dbReference>
<proteinExistence type="predicted"/>
<feature type="signal peptide" evidence="1">
    <location>
        <begin position="1"/>
        <end position="23"/>
    </location>
</feature>
<dbReference type="InterPro" id="IPR016147">
    <property type="entry name" value="Pili_assmbl_chaperone_N"/>
</dbReference>
<dbReference type="RefSeq" id="WP_305933189.1">
    <property type="nucleotide sequence ID" value="NZ_JAVAIM010000001.1"/>
</dbReference>
<dbReference type="PANTHER" id="PTHR30251:SF4">
    <property type="entry name" value="SLR1668 PROTEIN"/>
    <property type="match status" value="1"/>
</dbReference>
<organism evidence="3 4">
    <name type="scientific">Qipengyuania profundimaris</name>
    <dbReference type="NCBI Taxonomy" id="3067652"/>
    <lineage>
        <taxon>Bacteria</taxon>
        <taxon>Pseudomonadati</taxon>
        <taxon>Pseudomonadota</taxon>
        <taxon>Alphaproteobacteria</taxon>
        <taxon>Sphingomonadales</taxon>
        <taxon>Erythrobacteraceae</taxon>
        <taxon>Qipengyuania</taxon>
    </lineage>
</organism>
<name>A0ABT9HS28_9SPHN</name>